<evidence type="ECO:0000256" key="6">
    <source>
        <dbReference type="SAM" id="MobiDB-lite"/>
    </source>
</evidence>
<feature type="compositionally biased region" description="Low complexity" evidence="6">
    <location>
        <begin position="238"/>
        <end position="279"/>
    </location>
</feature>
<dbReference type="SUPFAM" id="SSF52047">
    <property type="entry name" value="RNI-like"/>
    <property type="match status" value="1"/>
</dbReference>
<evidence type="ECO:0000256" key="2">
    <source>
        <dbReference type="ARBA" id="ARBA00022490"/>
    </source>
</evidence>
<feature type="region of interest" description="Disordered" evidence="6">
    <location>
        <begin position="237"/>
        <end position="279"/>
    </location>
</feature>
<dbReference type="SMART" id="SM00368">
    <property type="entry name" value="LRR_RI"/>
    <property type="match status" value="2"/>
</dbReference>
<evidence type="ECO:0000256" key="5">
    <source>
        <dbReference type="ARBA" id="ARBA00022840"/>
    </source>
</evidence>
<dbReference type="InterPro" id="IPR038359">
    <property type="entry name" value="Connexin_N_sf"/>
</dbReference>
<dbReference type="SUPFAM" id="SSF52540">
    <property type="entry name" value="P-loop containing nucleoside triphosphate hydrolases"/>
    <property type="match status" value="1"/>
</dbReference>
<dbReference type="PANTHER" id="PTHR45690:SF19">
    <property type="entry name" value="NACHT, LRR AND PYD DOMAINS-CONTAINING PROTEIN 3"/>
    <property type="match status" value="1"/>
</dbReference>
<organism evidence="9 10">
    <name type="scientific">Porites evermanni</name>
    <dbReference type="NCBI Taxonomy" id="104178"/>
    <lineage>
        <taxon>Eukaryota</taxon>
        <taxon>Metazoa</taxon>
        <taxon>Cnidaria</taxon>
        <taxon>Anthozoa</taxon>
        <taxon>Hexacorallia</taxon>
        <taxon>Scleractinia</taxon>
        <taxon>Fungiina</taxon>
        <taxon>Poritidae</taxon>
        <taxon>Porites</taxon>
    </lineage>
</organism>
<dbReference type="InterPro" id="IPR032675">
    <property type="entry name" value="LRR_dom_sf"/>
</dbReference>
<dbReference type="Gene3D" id="1.20.1440.80">
    <property type="entry name" value="Gap junction channel protein cysteine-rich domain"/>
    <property type="match status" value="1"/>
</dbReference>
<evidence type="ECO:0000256" key="3">
    <source>
        <dbReference type="ARBA" id="ARBA00022737"/>
    </source>
</evidence>
<keyword evidence="7" id="KW-1133">Transmembrane helix</keyword>
<keyword evidence="4" id="KW-0547">Nucleotide-binding</keyword>
<dbReference type="Proteomes" id="UP001159427">
    <property type="component" value="Unassembled WGS sequence"/>
</dbReference>
<dbReference type="PANTHER" id="PTHR45690">
    <property type="entry name" value="NACHT, LRR AND PYD DOMAINS-CONTAINING PROTEIN 12"/>
    <property type="match status" value="1"/>
</dbReference>
<feature type="transmembrane region" description="Helical" evidence="7">
    <location>
        <begin position="12"/>
        <end position="36"/>
    </location>
</feature>
<evidence type="ECO:0000256" key="7">
    <source>
        <dbReference type="SAM" id="Phobius"/>
    </source>
</evidence>
<comment type="subcellular location">
    <subcellularLocation>
        <location evidence="1">Cytoplasm</location>
    </subcellularLocation>
</comment>
<dbReference type="Gene3D" id="3.80.10.10">
    <property type="entry name" value="Ribonuclease Inhibitor"/>
    <property type="match status" value="1"/>
</dbReference>
<dbReference type="Pfam" id="PF05729">
    <property type="entry name" value="NACHT"/>
    <property type="match status" value="1"/>
</dbReference>
<keyword evidence="3" id="KW-0677">Repeat</keyword>
<keyword evidence="2" id="KW-0963">Cytoplasm</keyword>
<keyword evidence="7" id="KW-0472">Membrane</keyword>
<gene>
    <name evidence="9" type="ORF">PEVE_00005966</name>
</gene>
<dbReference type="Gene3D" id="3.40.50.300">
    <property type="entry name" value="P-loop containing nucleotide triphosphate hydrolases"/>
    <property type="match status" value="1"/>
</dbReference>
<keyword evidence="5" id="KW-0067">ATP-binding</keyword>
<feature type="non-terminal residue" evidence="9">
    <location>
        <position position="932"/>
    </location>
</feature>
<sequence length="932" mass="107671">MESLRELLAPKTVNKFSFTANVFWLVLGVVLSSVFLDMENNEPRFHCDAKDDQELIQGKCYEQYQKRYNKLSIPVYAFVLFNFFTPMIACGIYSQYVKSRISELEEQQQPLQPRQGSPPRKLFKAYCFQLVARFLLGILCFSLQKTVFYPQNFPSNFTCDLMGKDQRSENITQTQTYECHNQRATFKNFWIYAVIVVNGIFAFLVLMEIFYIFTRVMKKRRLVEDFPFYAFHLRSHASHQQPSPQHQQPSPQHQQQSSLPKQQSPQHQQQEPQQQHQAPLLQKQALFQAMKDNIIRETERLRDLQSPFRRNPGEGNTLPKDLKIDQIYTNLIIHEGRVEYDFPEDRQEQLNVYPKPNENSPLFHPWDIIDAHHKNVLVVGRPGIGKSLFCIKLLRDWASDTETENSQLNFKAVFLLKFRRMNSIKKPLTLRQLLADSEYSRDVNEDAVWKYVLENPTKVLLIFDGVDEFKFKIKIAECSDSYQPNDVTAKMSFPALYNKIASGKLLGGATVLTTTRPTAVSFVKHLDFERTVEILGFTSEQVEDYVNKFTADEEEGTGRTIWQHICSNLNIFSLCYVPVNCFIICTCLLHVLQTLKSNVSTILPTKLTDIYSIAIKMFYFKHSRNYKQYQGQADFIREKFENLPDGVKAEFNRLGEIAFTGIKEGRLIFESKQVEGLEDCGLLHRLPDLCASADSPFEKAKAQFCFMHLTIQEFLAAKYVADTMSGEELREFVLYRITQGAWHVVLQFLAGLLGKREESLSRIFVDALPISTERFNEWEWKAAFDDDEVFDLNVRSTLIFWPLRTHRNLVVALSMCLYEIDVDDPILQTKLRQIGFNAANFSNCLIGPVECLGLVNLLNSHSVISLELTNNNLGPLGCKQIQPLLAISDKKCNDAKLRRLNLHDNEIREEGVRHLTEALTHSNCKLNSLNLS</sequence>
<feature type="transmembrane region" description="Helical" evidence="7">
    <location>
        <begin position="73"/>
        <end position="93"/>
    </location>
</feature>
<keyword evidence="7" id="KW-0812">Transmembrane</keyword>
<proteinExistence type="predicted"/>
<dbReference type="EMBL" id="CALNXI010001384">
    <property type="protein sequence ID" value="CAH3167199.1"/>
    <property type="molecule type" value="Genomic_DNA"/>
</dbReference>
<reference evidence="9 10" key="1">
    <citation type="submission" date="2022-05" db="EMBL/GenBank/DDBJ databases">
        <authorList>
            <consortium name="Genoscope - CEA"/>
            <person name="William W."/>
        </authorList>
    </citation>
    <scope>NUCLEOTIDE SEQUENCE [LARGE SCALE GENOMIC DNA]</scope>
</reference>
<dbReference type="InterPro" id="IPR027417">
    <property type="entry name" value="P-loop_NTPase"/>
</dbReference>
<accession>A0ABN8QR77</accession>
<protein>
    <recommendedName>
        <fullName evidence="8">NACHT domain-containing protein</fullName>
    </recommendedName>
</protein>
<name>A0ABN8QR77_9CNID</name>
<dbReference type="InterPro" id="IPR050637">
    <property type="entry name" value="NLRP_innate_immun_reg"/>
</dbReference>
<feature type="domain" description="NACHT" evidence="8">
    <location>
        <begin position="374"/>
        <end position="519"/>
    </location>
</feature>
<evidence type="ECO:0000313" key="10">
    <source>
        <dbReference type="Proteomes" id="UP001159427"/>
    </source>
</evidence>
<keyword evidence="10" id="KW-1185">Reference proteome</keyword>
<dbReference type="PROSITE" id="PS50837">
    <property type="entry name" value="NACHT"/>
    <property type="match status" value="1"/>
</dbReference>
<evidence type="ECO:0000256" key="1">
    <source>
        <dbReference type="ARBA" id="ARBA00004496"/>
    </source>
</evidence>
<evidence type="ECO:0000259" key="8">
    <source>
        <dbReference type="PROSITE" id="PS50837"/>
    </source>
</evidence>
<dbReference type="InterPro" id="IPR007111">
    <property type="entry name" value="NACHT_NTPase"/>
</dbReference>
<comment type="caution">
    <text evidence="9">The sequence shown here is derived from an EMBL/GenBank/DDBJ whole genome shotgun (WGS) entry which is preliminary data.</text>
</comment>
<evidence type="ECO:0000256" key="4">
    <source>
        <dbReference type="ARBA" id="ARBA00022741"/>
    </source>
</evidence>
<evidence type="ECO:0000313" key="9">
    <source>
        <dbReference type="EMBL" id="CAH3167199.1"/>
    </source>
</evidence>
<feature type="transmembrane region" description="Helical" evidence="7">
    <location>
        <begin position="189"/>
        <end position="213"/>
    </location>
</feature>